<protein>
    <recommendedName>
        <fullName evidence="4">ABC-type transport system involved in multi-copper enzyme maturation, permease component</fullName>
    </recommendedName>
</protein>
<comment type="caution">
    <text evidence="2">The sequence shown here is derived from an EMBL/GenBank/DDBJ whole genome shotgun (WGS) entry which is preliminary data.</text>
</comment>
<feature type="transmembrane region" description="Helical" evidence="1">
    <location>
        <begin position="190"/>
        <end position="211"/>
    </location>
</feature>
<feature type="transmembrane region" description="Helical" evidence="1">
    <location>
        <begin position="144"/>
        <end position="170"/>
    </location>
</feature>
<gene>
    <name evidence="2" type="ORF">HB844_04695</name>
</gene>
<reference evidence="2 3" key="1">
    <citation type="submission" date="2020-03" db="EMBL/GenBank/DDBJ databases">
        <title>Soil Listeria distribution.</title>
        <authorList>
            <person name="Liao J."/>
            <person name="Wiedmann M."/>
        </authorList>
    </citation>
    <scope>NUCLEOTIDE SEQUENCE [LARGE SCALE GENOMIC DNA]</scope>
    <source>
        <strain evidence="2 3">FSL L7-1645</strain>
    </source>
</reference>
<keyword evidence="1" id="KW-0472">Membrane</keyword>
<dbReference type="EMBL" id="JAARPY010000003">
    <property type="protein sequence ID" value="MBC1398165.1"/>
    <property type="molecule type" value="Genomic_DNA"/>
</dbReference>
<dbReference type="PANTHER" id="PTHR39177:SF1">
    <property type="entry name" value="ABC TRANSPORTER PERMEASE YTRC-RELATED"/>
    <property type="match status" value="1"/>
</dbReference>
<keyword evidence="1" id="KW-1133">Transmembrane helix</keyword>
<evidence type="ECO:0008006" key="4">
    <source>
        <dbReference type="Google" id="ProtNLM"/>
    </source>
</evidence>
<accession>A0A841YCX3</accession>
<feature type="transmembrane region" description="Helical" evidence="1">
    <location>
        <begin position="218"/>
        <end position="242"/>
    </location>
</feature>
<feature type="transmembrane region" description="Helical" evidence="1">
    <location>
        <begin position="104"/>
        <end position="123"/>
    </location>
</feature>
<dbReference type="InterPro" id="IPR053046">
    <property type="entry name" value="ABC-5_transporter"/>
</dbReference>
<evidence type="ECO:0000313" key="2">
    <source>
        <dbReference type="EMBL" id="MBC1398165.1"/>
    </source>
</evidence>
<feature type="transmembrane region" description="Helical" evidence="1">
    <location>
        <begin position="276"/>
        <end position="295"/>
    </location>
</feature>
<dbReference type="Proteomes" id="UP000571128">
    <property type="component" value="Unassembled WGS sequence"/>
</dbReference>
<proteinExistence type="predicted"/>
<dbReference type="RefSeq" id="WP_185338534.1">
    <property type="nucleotide sequence ID" value="NZ_JAARPY010000003.1"/>
</dbReference>
<dbReference type="AlphaFoldDB" id="A0A841YCX3"/>
<name>A0A841YCX3_9LIST</name>
<evidence type="ECO:0000256" key="1">
    <source>
        <dbReference type="SAM" id="Phobius"/>
    </source>
</evidence>
<feature type="transmembrane region" description="Helical" evidence="1">
    <location>
        <begin position="16"/>
        <end position="34"/>
    </location>
</feature>
<feature type="transmembrane region" description="Helical" evidence="1">
    <location>
        <begin position="315"/>
        <end position="332"/>
    </location>
</feature>
<keyword evidence="1" id="KW-0812">Transmembrane</keyword>
<dbReference type="PANTHER" id="PTHR39177">
    <property type="entry name" value="ABC TRANSPORTER PERMEASE YTRC-RELATED"/>
    <property type="match status" value="1"/>
</dbReference>
<sequence>MFSKGLWYKEWQSSRWILLLLVFMFLIGIFGGMMTDANTWADTRDYYHSESFKKEQESDPDLQLSDEEIKTNLTIVYLNPLFPELVNAKYRDISPYYISFTNSIFFDIIKIAVFALGLFIVAFERFTRKNRFTAMLPYKRWHVISVKLTLGVAAITAGLTSALGIGLLYFQMKIPSQYLNWEKTKLFHDILGAYLSFILIFLVAVAIGLCIASPVASLLIGIGALLFPALLVSSLDKIYMILHRHAENLDMSKLILREDYLKIFSPFEMQLKSVGALWFFLFLAICLMAFILILFQNQKLERNGQLFAFNSIKWVVYFFFALSSGLFIANAVDGNIESGISLSLYITIALVVLIVAFLLAAWLVRRYEAYFQMAKSS</sequence>
<organism evidence="2 3">
    <name type="scientific">Listeria fleischmannii</name>
    <dbReference type="NCBI Taxonomy" id="1069827"/>
    <lineage>
        <taxon>Bacteria</taxon>
        <taxon>Bacillati</taxon>
        <taxon>Bacillota</taxon>
        <taxon>Bacilli</taxon>
        <taxon>Bacillales</taxon>
        <taxon>Listeriaceae</taxon>
        <taxon>Listeria</taxon>
    </lineage>
</organism>
<evidence type="ECO:0000313" key="3">
    <source>
        <dbReference type="Proteomes" id="UP000571128"/>
    </source>
</evidence>
<feature type="transmembrane region" description="Helical" evidence="1">
    <location>
        <begin position="344"/>
        <end position="364"/>
    </location>
</feature>